<proteinExistence type="predicted"/>
<dbReference type="OrthoDB" id="273433at2759"/>
<accession>A0A836LJ83</accession>
<organism evidence="3 4">
    <name type="scientific">Porcisia hertigi</name>
    <dbReference type="NCBI Taxonomy" id="2761500"/>
    <lineage>
        <taxon>Eukaryota</taxon>
        <taxon>Discoba</taxon>
        <taxon>Euglenozoa</taxon>
        <taxon>Kinetoplastea</taxon>
        <taxon>Metakinetoplastina</taxon>
        <taxon>Trypanosomatida</taxon>
        <taxon>Trypanosomatidae</taxon>
        <taxon>Leishmaniinae</taxon>
        <taxon>Porcisia</taxon>
    </lineage>
</organism>
<evidence type="ECO:0000313" key="3">
    <source>
        <dbReference type="EMBL" id="KAG5510544.1"/>
    </source>
</evidence>
<sequence>MPATYALAKECQLTRSDVEGVLSLAAQLILHTTSAATPTNGSSSVSASPSTPARSPLTPMIGALLTDAHVRSLLLNTLVRVLVPARRQKALLDDNKYVQAANMVALEQQTTTSHGARTTSSATEEPHTLQRYRIGRVVGVVPKPGSGVAEARHGGNRSTTTSAGLSAAAAEEDQRWLLAVYLGDCVEPFAVSAIAEDVFTETEHRIFVQSALTTNKEDGNRRADVLPSQQSALLSAETAATVQQNIRDIRLALRLMQTAGKTTAGAIGEEEEVTAQLMQRVSGVKRPRTASDDDGDSNDTRPRKELALNAEDGKGLATYFGSGTSSLCARITRLMEDVASRSTQLQQLRQLLQQKEQEVKTTLQRQQQQEARHRGEVDVWRAKVEEQSRTHEQASKELRESLEQRDRLLEEANTKLRRLAGMTTKYKQVVDAVAALLKRNGSEGGGNTVTTPDDVLLALQARGSL</sequence>
<feature type="region of interest" description="Disordered" evidence="2">
    <location>
        <begin position="145"/>
        <end position="166"/>
    </location>
</feature>
<dbReference type="RefSeq" id="XP_067759148.1">
    <property type="nucleotide sequence ID" value="XM_067902789.1"/>
</dbReference>
<reference evidence="3 4" key="1">
    <citation type="submission" date="2021-02" db="EMBL/GenBank/DDBJ databases">
        <title>Porcisia hertigi Genome sequencing and assembly.</title>
        <authorList>
            <person name="Almutairi H."/>
            <person name="Gatherer D."/>
        </authorList>
    </citation>
    <scope>NUCLEOTIDE SEQUENCE [LARGE SCALE GENOMIC DNA]</scope>
    <source>
        <strain evidence="3 4">C119</strain>
    </source>
</reference>
<dbReference type="AlphaFoldDB" id="A0A836LJ83"/>
<comment type="caution">
    <text evidence="3">The sequence shown here is derived from an EMBL/GenBank/DDBJ whole genome shotgun (WGS) entry which is preliminary data.</text>
</comment>
<dbReference type="GeneID" id="94292866"/>
<feature type="compositionally biased region" description="Low complexity" evidence="2">
    <location>
        <begin position="37"/>
        <end position="54"/>
    </location>
</feature>
<feature type="coiled-coil region" evidence="1">
    <location>
        <begin position="338"/>
        <end position="419"/>
    </location>
</feature>
<evidence type="ECO:0000256" key="1">
    <source>
        <dbReference type="SAM" id="Coils"/>
    </source>
</evidence>
<feature type="region of interest" description="Disordered" evidence="2">
    <location>
        <begin position="35"/>
        <end position="54"/>
    </location>
</feature>
<dbReference type="EMBL" id="JAFJZO010000009">
    <property type="protein sequence ID" value="KAG5510544.1"/>
    <property type="molecule type" value="Genomic_DNA"/>
</dbReference>
<dbReference type="KEGG" id="phet:94292866"/>
<name>A0A836LJ83_9TRYP</name>
<protein>
    <submittedName>
        <fullName evidence="3">Uncharacterized protein</fullName>
    </submittedName>
</protein>
<evidence type="ECO:0000256" key="2">
    <source>
        <dbReference type="SAM" id="MobiDB-lite"/>
    </source>
</evidence>
<keyword evidence="4" id="KW-1185">Reference proteome</keyword>
<evidence type="ECO:0000313" key="4">
    <source>
        <dbReference type="Proteomes" id="UP000674318"/>
    </source>
</evidence>
<dbReference type="Proteomes" id="UP000674318">
    <property type="component" value="Unassembled WGS sequence"/>
</dbReference>
<feature type="region of interest" description="Disordered" evidence="2">
    <location>
        <begin position="280"/>
        <end position="305"/>
    </location>
</feature>
<keyword evidence="1" id="KW-0175">Coiled coil</keyword>
<gene>
    <name evidence="3" type="ORF">JKF63_06841</name>
</gene>